<sequence length="1146" mass="127653">MQFQYAIILFTVLASSLGVASADLQPTRITPPSPSVWVSFTLLPERVLSVSLTFIWDITHLSSQPVLGVKEKYWFMHCGGNQLVLPCVQEDYSVSVALFIDMSSARYMRLSLSLPVLETPPTSNQVSANDSIMRTEGASDAGGPGNEILRDPEFWFPDGSIVFVAQGHGFRVYQGFLAQKSEVFKDLFDLGSCDNAICIDGCPMVDMPDSAVDLRNMLRVLFYPERYWPHDQPVAFGIVASLVRLGHKYEIPHLRNVGLVRLKSIFPDSSAAWRQVYPAGKTDLVRLADRREAITAVHLALLTNTQRMLPAALYLCSQLPVDVLIDPCSGPDGIPEPLPPALLVKCLEAKTYFARDYPRMCARILAESFPAQGHDSCRIGKDCMLGFTVSGDLATVEQLERHGYDHFAGWNQMVQYSRDDWPVDRRLCYGCASTLLRKEEEEYFAAWNSLPARFGLEIPKWIPEAPSLDDFWHMHEIPFSLKHPRFVVPLLLAPWPNSPFFSAAAYDSFQLVSISASLCFQACPLIATTKPGPFEFPTGPEAYSVLKELRVLGEHPLASAWDSGLVDGLRRGLNTMGVNWTSIDALRIGEVGESSGTAIVWIGVEFGALSFKEGSVVAHKCRTFIDSYGIHDYHVDIREYLLPLDKDDNKEYERKDDGKARADVVILGTSSFNDKLAVIDYDIRGQESVIIDANERIDSVKGLDDPGSVREREQAGLKALRAFRHEIATHWEAKENRVFGELVWAPPIVLSTDPGQYTLDIAVIKVDAGMLDANNYRGNAINIGDKYTRQQFMEQVCLHPTSSTSFKFPANRCVALQDQVPASDLVKPPMLDANRESCLLVFKNGAKTGFTPYFTYSQLKHSRIVTRRNKHHQRTRKSSQPPAEIAKELPFHLEAKPTLARLVSSQYAPGPAVSILDRRLIHGECVIVLLDPPPPSFRRPPAPELPYPSFEPTALMGLSGNLSTAFPLLAPPSTADPHPFITHDVSEQDWTFFVRDVKAAALLAPSNSMFAGVAPVHMRLPPIINLIVAKTLEHHWQNKQNGPSGEVVEYWNHHFFHPRRMRVVLARGAVSYSGPDAPPPDRRSASSKDVPTDSPVSDSASGSYKGDKRSHKAAKAELRQQKKQRENERSEAASENWRLVITSYTP</sequence>
<name>A0A1X6N5G8_9APHY</name>
<feature type="region of interest" description="Disordered" evidence="1">
    <location>
        <begin position="1072"/>
        <end position="1146"/>
    </location>
</feature>
<evidence type="ECO:0000256" key="1">
    <source>
        <dbReference type="SAM" id="MobiDB-lite"/>
    </source>
</evidence>
<dbReference type="STRING" id="670580.A0A1X6N5G8"/>
<evidence type="ECO:0000313" key="3">
    <source>
        <dbReference type="EMBL" id="OSX63726.1"/>
    </source>
</evidence>
<dbReference type="GeneID" id="36323858"/>
<organism evidence="3 4">
    <name type="scientific">Postia placenta MAD-698-R-SB12</name>
    <dbReference type="NCBI Taxonomy" id="670580"/>
    <lineage>
        <taxon>Eukaryota</taxon>
        <taxon>Fungi</taxon>
        <taxon>Dikarya</taxon>
        <taxon>Basidiomycota</taxon>
        <taxon>Agaricomycotina</taxon>
        <taxon>Agaricomycetes</taxon>
        <taxon>Polyporales</taxon>
        <taxon>Adustoporiaceae</taxon>
        <taxon>Rhodonia</taxon>
    </lineage>
</organism>
<dbReference type="OrthoDB" id="3215905at2759"/>
<accession>A0A1X6N5G8</accession>
<protein>
    <recommendedName>
        <fullName evidence="5">BTB domain-containing protein</fullName>
    </recommendedName>
</protein>
<evidence type="ECO:0000256" key="2">
    <source>
        <dbReference type="SAM" id="SignalP"/>
    </source>
</evidence>
<proteinExistence type="predicted"/>
<dbReference type="Proteomes" id="UP000194127">
    <property type="component" value="Unassembled WGS sequence"/>
</dbReference>
<dbReference type="EMBL" id="KZ110595">
    <property type="protein sequence ID" value="OSX63726.1"/>
    <property type="molecule type" value="Genomic_DNA"/>
</dbReference>
<evidence type="ECO:0000313" key="4">
    <source>
        <dbReference type="Proteomes" id="UP000194127"/>
    </source>
</evidence>
<keyword evidence="4" id="KW-1185">Reference proteome</keyword>
<feature type="signal peptide" evidence="2">
    <location>
        <begin position="1"/>
        <end position="22"/>
    </location>
</feature>
<keyword evidence="2" id="KW-0732">Signal</keyword>
<dbReference type="Pfam" id="PF15496">
    <property type="entry name" value="DUF4646"/>
    <property type="match status" value="1"/>
</dbReference>
<dbReference type="InterPro" id="IPR028018">
    <property type="entry name" value="DUF4646"/>
</dbReference>
<feature type="compositionally biased region" description="Basic and acidic residues" evidence="1">
    <location>
        <begin position="1114"/>
        <end position="1132"/>
    </location>
</feature>
<reference evidence="3 4" key="1">
    <citation type="submission" date="2017-04" db="EMBL/GenBank/DDBJ databases">
        <title>Genome Sequence of the Model Brown-Rot Fungus Postia placenta SB12.</title>
        <authorList>
            <consortium name="DOE Joint Genome Institute"/>
            <person name="Gaskell J."/>
            <person name="Kersten P."/>
            <person name="Larrondo L.F."/>
            <person name="Canessa P."/>
            <person name="Martinez D."/>
            <person name="Hibbett D."/>
            <person name="Schmoll M."/>
            <person name="Kubicek C.P."/>
            <person name="Martinez A.T."/>
            <person name="Yadav J."/>
            <person name="Master E."/>
            <person name="Magnuson J.K."/>
            <person name="James T."/>
            <person name="Yaver D."/>
            <person name="Berka R."/>
            <person name="Labutti K."/>
            <person name="Lipzen A."/>
            <person name="Aerts A."/>
            <person name="Barry K."/>
            <person name="Henrissat B."/>
            <person name="Blanchette R."/>
            <person name="Grigoriev I."/>
            <person name="Cullen D."/>
        </authorList>
    </citation>
    <scope>NUCLEOTIDE SEQUENCE [LARGE SCALE GENOMIC DNA]</scope>
    <source>
        <strain evidence="3 4">MAD-698-R-SB12</strain>
    </source>
</reference>
<gene>
    <name evidence="3" type="ORF">POSPLADRAFT_1045944</name>
</gene>
<dbReference type="AlphaFoldDB" id="A0A1X6N5G8"/>
<feature type="chain" id="PRO_5010884922" description="BTB domain-containing protein" evidence="2">
    <location>
        <begin position="23"/>
        <end position="1146"/>
    </location>
</feature>
<dbReference type="RefSeq" id="XP_024340520.1">
    <property type="nucleotide sequence ID" value="XM_024478908.1"/>
</dbReference>
<evidence type="ECO:0008006" key="5">
    <source>
        <dbReference type="Google" id="ProtNLM"/>
    </source>
</evidence>